<dbReference type="Pfam" id="PF05536">
    <property type="entry name" value="Neurochondrin"/>
    <property type="match status" value="1"/>
</dbReference>
<comment type="caution">
    <text evidence="2">The sequence shown here is derived from an EMBL/GenBank/DDBJ whole genome shotgun (WGS) entry which is preliminary data.</text>
</comment>
<dbReference type="SUPFAM" id="SSF48371">
    <property type="entry name" value="ARM repeat"/>
    <property type="match status" value="1"/>
</dbReference>
<dbReference type="AlphaFoldDB" id="A0AAW0QX21"/>
<sequence length="655" mass="71544">MDSLDNPSESRDDGPTPDPPQSEQGQVDKIQQLLRAKDDTSRFVGLALLKSTLDNSEAVRENKEVVVALWDSISVKFLDRLLKTGAKPGSKQADAREMLDLATNVIYTFSVLLPAEALTNNKLLGRIPRLLEAVLCSSGETTDVILKTLLTLVSKPEGGRAFSAAQDWTPLIEIAPKQPYALAIISWSWLHTASNTKDRSSLRDRIDQTISALIASYKGTDAVTLLDFIDKALGRLDDDLVPLSPQWLGSLIELIRNLATSRPTAAGREAYTNCAARLLITYSDSVPGLLFSNQSGAEDPFSYLLISLIIVDLKATLPSLLSKLNTPEYPAISSRLTSALLILSYFISFLLQQMDAELGTESNTTDFTATFRMAPDLLLKLNRSISEALSVIMEYLRDRWDAAVAGAQGLHPETRYGKSHTMAGSHLTLAWDQQNESPAEDPLLLAALRALGEWLREDDGEVLRNEAISLMDLLVELYQTSAGSGSGSIGYRALVLGVLQGVTQTDEAVRSLLDHDGWSTLSKDLLAAWNRTSTTRGTVDLHECELGSQIALLLMALVQSQGAIPEEWLDLVTGIAAYNVPDSVDTPDVVQRLWVDVLQLAADLLAKTPLGIKRRYEHTTGSIRGIAASVEDKITSPATRDHMEEALLTLRQNSI</sequence>
<evidence type="ECO:0000313" key="3">
    <source>
        <dbReference type="Proteomes" id="UP001392437"/>
    </source>
</evidence>
<keyword evidence="3" id="KW-1185">Reference proteome</keyword>
<protein>
    <submittedName>
        <fullName evidence="2">Uncharacterized protein</fullName>
    </submittedName>
</protein>
<name>A0AAW0QX21_9PEZI</name>
<dbReference type="InterPro" id="IPR008709">
    <property type="entry name" value="Neurochondrin"/>
</dbReference>
<proteinExistence type="predicted"/>
<accession>A0AAW0QX21</accession>
<reference evidence="2 3" key="1">
    <citation type="submission" date="2023-01" db="EMBL/GenBank/DDBJ databases">
        <title>Analysis of 21 Apiospora genomes using comparative genomics revels a genus with tremendous synthesis potential of carbohydrate active enzymes and secondary metabolites.</title>
        <authorList>
            <person name="Sorensen T."/>
        </authorList>
    </citation>
    <scope>NUCLEOTIDE SEQUENCE [LARGE SCALE GENOMIC DNA]</scope>
    <source>
        <strain evidence="2 3">CBS 117206</strain>
    </source>
</reference>
<organism evidence="2 3">
    <name type="scientific">Apiospora kogelbergensis</name>
    <dbReference type="NCBI Taxonomy" id="1337665"/>
    <lineage>
        <taxon>Eukaryota</taxon>
        <taxon>Fungi</taxon>
        <taxon>Dikarya</taxon>
        <taxon>Ascomycota</taxon>
        <taxon>Pezizomycotina</taxon>
        <taxon>Sordariomycetes</taxon>
        <taxon>Xylariomycetidae</taxon>
        <taxon>Amphisphaeriales</taxon>
        <taxon>Apiosporaceae</taxon>
        <taxon>Apiospora</taxon>
    </lineage>
</organism>
<dbReference type="PANTHER" id="PTHR13109">
    <property type="entry name" value="NEUROCHONDRIN"/>
    <property type="match status" value="1"/>
</dbReference>
<evidence type="ECO:0000313" key="2">
    <source>
        <dbReference type="EMBL" id="KAK8114909.1"/>
    </source>
</evidence>
<gene>
    <name evidence="2" type="ORF">PG999_006978</name>
</gene>
<dbReference type="PANTHER" id="PTHR13109:SF7">
    <property type="entry name" value="NEUROCHONDRIN"/>
    <property type="match status" value="1"/>
</dbReference>
<dbReference type="EMBL" id="JAQQWP010000006">
    <property type="protein sequence ID" value="KAK8114909.1"/>
    <property type="molecule type" value="Genomic_DNA"/>
</dbReference>
<dbReference type="Proteomes" id="UP001392437">
    <property type="component" value="Unassembled WGS sequence"/>
</dbReference>
<dbReference type="InterPro" id="IPR016024">
    <property type="entry name" value="ARM-type_fold"/>
</dbReference>
<feature type="region of interest" description="Disordered" evidence="1">
    <location>
        <begin position="1"/>
        <end position="26"/>
    </location>
</feature>
<evidence type="ECO:0000256" key="1">
    <source>
        <dbReference type="SAM" id="MobiDB-lite"/>
    </source>
</evidence>